<keyword evidence="2" id="KW-0732">Signal</keyword>
<accession>A0A7C8N1F9</accession>
<reference evidence="3 4" key="1">
    <citation type="submission" date="2019-12" db="EMBL/GenBank/DDBJ databases">
        <title>Draft genome sequence of the ascomycete Xylaria multiplex DSM 110363.</title>
        <authorList>
            <person name="Buettner E."/>
            <person name="Kellner H."/>
        </authorList>
    </citation>
    <scope>NUCLEOTIDE SEQUENCE [LARGE SCALE GENOMIC DNA]</scope>
    <source>
        <strain evidence="3 4">DSM 110363</strain>
    </source>
</reference>
<dbReference type="InParanoid" id="A0A7C8N1F9"/>
<proteinExistence type="predicted"/>
<gene>
    <name evidence="3" type="ORF">GQX73_g102</name>
</gene>
<protein>
    <recommendedName>
        <fullName evidence="5">Infection structure specific protein</fullName>
    </recommendedName>
</protein>
<evidence type="ECO:0000256" key="2">
    <source>
        <dbReference type="SAM" id="SignalP"/>
    </source>
</evidence>
<dbReference type="OrthoDB" id="3561078at2759"/>
<keyword evidence="4" id="KW-1185">Reference proteome</keyword>
<comment type="caution">
    <text evidence="3">The sequence shown here is derived from an EMBL/GenBank/DDBJ whole genome shotgun (WGS) entry which is preliminary data.</text>
</comment>
<evidence type="ECO:0000313" key="3">
    <source>
        <dbReference type="EMBL" id="KAF2973435.1"/>
    </source>
</evidence>
<evidence type="ECO:0000313" key="4">
    <source>
        <dbReference type="Proteomes" id="UP000481858"/>
    </source>
</evidence>
<feature type="signal peptide" evidence="2">
    <location>
        <begin position="1"/>
        <end position="17"/>
    </location>
</feature>
<sequence>MLSKVLLTTAVIGAATAQLPAIVKRDFIENRQFDDIGVDPTCQSALSAIQTIYSSVPTPPADLLTATLPADPCATPSFTGSLQSEWNSYTSEALQWYASHTSDFASFFTACPDLVDESATNVPVCSSDLAGLGGAATTTPPAQTTGSSESASSPTVTDATTTGATESEATSSAGASSSQSPSSTVSTGAAPHQTSFVMAAAVAAVGFMGAVAVL</sequence>
<evidence type="ECO:0008006" key="5">
    <source>
        <dbReference type="Google" id="ProtNLM"/>
    </source>
</evidence>
<dbReference type="AlphaFoldDB" id="A0A7C8N1F9"/>
<organism evidence="3 4">
    <name type="scientific">Xylaria multiplex</name>
    <dbReference type="NCBI Taxonomy" id="323545"/>
    <lineage>
        <taxon>Eukaryota</taxon>
        <taxon>Fungi</taxon>
        <taxon>Dikarya</taxon>
        <taxon>Ascomycota</taxon>
        <taxon>Pezizomycotina</taxon>
        <taxon>Sordariomycetes</taxon>
        <taxon>Xylariomycetidae</taxon>
        <taxon>Xylariales</taxon>
        <taxon>Xylariaceae</taxon>
        <taxon>Xylaria</taxon>
    </lineage>
</organism>
<feature type="chain" id="PRO_5028924938" description="Infection structure specific protein" evidence="2">
    <location>
        <begin position="18"/>
        <end position="214"/>
    </location>
</feature>
<dbReference type="Proteomes" id="UP000481858">
    <property type="component" value="Unassembled WGS sequence"/>
</dbReference>
<name>A0A7C8N1F9_9PEZI</name>
<evidence type="ECO:0000256" key="1">
    <source>
        <dbReference type="SAM" id="MobiDB-lite"/>
    </source>
</evidence>
<feature type="region of interest" description="Disordered" evidence="1">
    <location>
        <begin position="136"/>
        <end position="189"/>
    </location>
</feature>
<dbReference type="EMBL" id="WUBL01000001">
    <property type="protein sequence ID" value="KAF2973435.1"/>
    <property type="molecule type" value="Genomic_DNA"/>
</dbReference>